<keyword evidence="3" id="KW-0540">Nuclease</keyword>
<dbReference type="GO" id="GO:0004519">
    <property type="term" value="F:endonuclease activity"/>
    <property type="evidence" value="ECO:0007669"/>
    <property type="project" value="UniProtKB-KW"/>
</dbReference>
<feature type="domain" description="Restriction endonuclease type II NgoFVII N-terminal" evidence="1">
    <location>
        <begin position="22"/>
        <end position="141"/>
    </location>
</feature>
<protein>
    <submittedName>
        <fullName evidence="3">NgoFVII restriction endonuclease</fullName>
    </submittedName>
</protein>
<dbReference type="Proteomes" id="UP000295620">
    <property type="component" value="Unassembled WGS sequence"/>
</dbReference>
<proteinExistence type="predicted"/>
<dbReference type="Pfam" id="PF20731">
    <property type="entry name" value="RE_NgoFVII_C"/>
    <property type="match status" value="1"/>
</dbReference>
<dbReference type="RefSeq" id="WP_133574474.1">
    <property type="nucleotide sequence ID" value="NZ_SNYC01000003.1"/>
</dbReference>
<keyword evidence="3" id="KW-0255">Endonuclease</keyword>
<dbReference type="InterPro" id="IPR019065">
    <property type="entry name" value="RE_NgoFVII_N"/>
</dbReference>
<keyword evidence="4" id="KW-1185">Reference proteome</keyword>
<evidence type="ECO:0000259" key="2">
    <source>
        <dbReference type="Pfam" id="PF20731"/>
    </source>
</evidence>
<keyword evidence="3" id="KW-0378">Hydrolase</keyword>
<evidence type="ECO:0000313" key="4">
    <source>
        <dbReference type="Proteomes" id="UP000295620"/>
    </source>
</evidence>
<reference evidence="3 4" key="1">
    <citation type="submission" date="2019-03" db="EMBL/GenBank/DDBJ databases">
        <title>Genomic Encyclopedia of Archaeal and Bacterial Type Strains, Phase II (KMG-II): from individual species to whole genera.</title>
        <authorList>
            <person name="Goeker M."/>
        </authorList>
    </citation>
    <scope>NUCLEOTIDE SEQUENCE [LARGE SCALE GENOMIC DNA]</scope>
    <source>
        <strain evidence="3 4">DSM 19035</strain>
    </source>
</reference>
<dbReference type="InterPro" id="IPR048923">
    <property type="entry name" value="RE_NgoFVII_C"/>
</dbReference>
<sequence length="343" mass="38554">MELLLSNFSPAKLEKRSFKDFFSIQLSECNLLRIASGYISAESLVDLKNVIEINGGPKVELMIGMHYFDGFTKGQLNAAIELNDFLLKSSMGFVSVSIASKFHGKMYSFIKFDNTINSVIGSSNLGSILNSIEKLYEADLLVSGKLAEDINTRIIDLTKKLAVNIDDLNNFKIIEENDLLSGNEGVERVSKAELLTILNNLLELSFDIPVKSEPKSNMNVFFGKGRKSPLNGYIMPRSWYEVEIIVSKSITSVSKYPINQEFYVVTDDGWKFKCKTSGTFSKNFRSSNDLKILGKWIKGRLENSGALKVGERVDSEILKKYGRDYITLTATSIPEVWFLDYKS</sequence>
<dbReference type="EMBL" id="SNYC01000003">
    <property type="protein sequence ID" value="TDQ11399.1"/>
    <property type="molecule type" value="Genomic_DNA"/>
</dbReference>
<accession>A0A4R6T059</accession>
<evidence type="ECO:0000313" key="3">
    <source>
        <dbReference type="EMBL" id="TDQ11399.1"/>
    </source>
</evidence>
<name>A0A4R6T059_9SPHI</name>
<dbReference type="Gene3D" id="3.30.870.10">
    <property type="entry name" value="Endonuclease Chain A"/>
    <property type="match status" value="1"/>
</dbReference>
<evidence type="ECO:0000259" key="1">
    <source>
        <dbReference type="Pfam" id="PF09565"/>
    </source>
</evidence>
<dbReference type="Pfam" id="PF09565">
    <property type="entry name" value="RE_NgoFVII"/>
    <property type="match status" value="1"/>
</dbReference>
<gene>
    <name evidence="3" type="ORF">ATK78_0519</name>
</gene>
<organism evidence="3 4">
    <name type="scientific">Pedobacter metabolipauper</name>
    <dbReference type="NCBI Taxonomy" id="425513"/>
    <lineage>
        <taxon>Bacteria</taxon>
        <taxon>Pseudomonadati</taxon>
        <taxon>Bacteroidota</taxon>
        <taxon>Sphingobacteriia</taxon>
        <taxon>Sphingobacteriales</taxon>
        <taxon>Sphingobacteriaceae</taxon>
        <taxon>Pedobacter</taxon>
    </lineage>
</organism>
<comment type="caution">
    <text evidence="3">The sequence shown here is derived from an EMBL/GenBank/DDBJ whole genome shotgun (WGS) entry which is preliminary data.</text>
</comment>
<feature type="domain" description="Restriction endonuclease type II NgoFVII C-terminal B3-like DNA-binding" evidence="2">
    <location>
        <begin position="200"/>
        <end position="330"/>
    </location>
</feature>
<dbReference type="AlphaFoldDB" id="A0A4R6T059"/>
<dbReference type="OrthoDB" id="4404208at2"/>